<dbReference type="AlphaFoldDB" id="A0A6F8YYB1"/>
<dbReference type="EMBL" id="AP022871">
    <property type="protein sequence ID" value="BCB91056.1"/>
    <property type="molecule type" value="Genomic_DNA"/>
</dbReference>
<proteinExistence type="predicted"/>
<evidence type="ECO:0000313" key="1">
    <source>
        <dbReference type="EMBL" id="BCB91056.1"/>
    </source>
</evidence>
<organism evidence="1 2">
    <name type="scientific">Phytohabitans suffuscus</name>
    <dbReference type="NCBI Taxonomy" id="624315"/>
    <lineage>
        <taxon>Bacteria</taxon>
        <taxon>Bacillati</taxon>
        <taxon>Actinomycetota</taxon>
        <taxon>Actinomycetes</taxon>
        <taxon>Micromonosporales</taxon>
        <taxon>Micromonosporaceae</taxon>
    </lineage>
</organism>
<name>A0A6F8YYB1_9ACTN</name>
<dbReference type="KEGG" id="psuu:Psuf_083690"/>
<reference evidence="1 2" key="2">
    <citation type="submission" date="2020-03" db="EMBL/GenBank/DDBJ databases">
        <authorList>
            <person name="Ichikawa N."/>
            <person name="Kimura A."/>
            <person name="Kitahashi Y."/>
            <person name="Uohara A."/>
        </authorList>
    </citation>
    <scope>NUCLEOTIDE SEQUENCE [LARGE SCALE GENOMIC DNA]</scope>
    <source>
        <strain evidence="1 2">NBRC 105367</strain>
    </source>
</reference>
<reference evidence="1 2" key="1">
    <citation type="submission" date="2020-03" db="EMBL/GenBank/DDBJ databases">
        <title>Whole genome shotgun sequence of Phytohabitans suffuscus NBRC 105367.</title>
        <authorList>
            <person name="Komaki H."/>
            <person name="Tamura T."/>
        </authorList>
    </citation>
    <scope>NUCLEOTIDE SEQUENCE [LARGE SCALE GENOMIC DNA]</scope>
    <source>
        <strain evidence="1 2">NBRC 105367</strain>
    </source>
</reference>
<sequence>MVKGGDVLVIARTGLPPVAGTPRLSLRVTHPGTAALLAQPTVDIPLTGPELAHAFAPVPQTVTVVLTDGTGAPRTGRDVEAVPPAGAAVPLPELGGTPGTYRSAALTWTAATSPFDLTVDGVPQRRLGLDPTRIDTRVHVVSTT</sequence>
<protein>
    <submittedName>
        <fullName evidence="1">Uncharacterized protein</fullName>
    </submittedName>
</protein>
<accession>A0A6F8YYB1</accession>
<dbReference type="Proteomes" id="UP000503011">
    <property type="component" value="Chromosome"/>
</dbReference>
<gene>
    <name evidence="1" type="ORF">Psuf_083690</name>
</gene>
<keyword evidence="2" id="KW-1185">Reference proteome</keyword>
<evidence type="ECO:0000313" key="2">
    <source>
        <dbReference type="Proteomes" id="UP000503011"/>
    </source>
</evidence>